<sequence length="270" mass="29802">MIKPTHSPYYQAAEDSLVSGVGGSQTPLPYRSIPLWGASVAFVEEFDATLETLQAFCERFEAEVVTDLEDEITLLVVGNQAPTIETSATACSEAELLNLTDWVPPSFPALIDRLIAEGFDITYRSNEGDGFQTTFQWSTESTELSSALLAYARQSEIVQRIMEEAPRRYSARQLAKVSADFTLLDAQEPNHGWYQFLEASKFAWDFDAVSDRIIVSGVSLLKTMQACVGEIAVLAIHDQALENSVDAVHIIGGLDSQGQLMGFILHRVWT</sequence>
<gene>
    <name evidence="1" type="ordered locus">AM1_2008</name>
</gene>
<protein>
    <submittedName>
        <fullName evidence="1">Uncharacterized protein</fullName>
    </submittedName>
</protein>
<dbReference type="Proteomes" id="UP000000268">
    <property type="component" value="Chromosome"/>
</dbReference>
<name>B0CFK4_ACAM1</name>
<dbReference type="AlphaFoldDB" id="B0CFK4"/>
<reference evidence="1 2" key="1">
    <citation type="journal article" date="2008" name="Proc. Natl. Acad. Sci. U.S.A.">
        <title>Niche adaptation and genome expansion in the chlorophyll d-producing cyanobacterium Acaryochloris marina.</title>
        <authorList>
            <person name="Swingley W.D."/>
            <person name="Chen M."/>
            <person name="Cheung P.C."/>
            <person name="Conrad A.L."/>
            <person name="Dejesa L.C."/>
            <person name="Hao J."/>
            <person name="Honchak B.M."/>
            <person name="Karbach L.E."/>
            <person name="Kurdoglu A."/>
            <person name="Lahiri S."/>
            <person name="Mastrian S.D."/>
            <person name="Miyashita H."/>
            <person name="Page L."/>
            <person name="Ramakrishna P."/>
            <person name="Satoh S."/>
            <person name="Sattley W.M."/>
            <person name="Shimada Y."/>
            <person name="Taylor H.L."/>
            <person name="Tomo T."/>
            <person name="Tsuchiya T."/>
            <person name="Wang Z.T."/>
            <person name="Raymond J."/>
            <person name="Mimuro M."/>
            <person name="Blankenship R.E."/>
            <person name="Touchman J.W."/>
        </authorList>
    </citation>
    <scope>NUCLEOTIDE SEQUENCE [LARGE SCALE GENOMIC DNA]</scope>
    <source>
        <strain evidence="2">MBIC 11017</strain>
    </source>
</reference>
<dbReference type="HOGENOM" id="CLU_1029051_0_0_3"/>
<dbReference type="RefSeq" id="WP_012162519.1">
    <property type="nucleotide sequence ID" value="NC_009925.1"/>
</dbReference>
<proteinExistence type="predicted"/>
<dbReference type="KEGG" id="amr:AM1_2008"/>
<dbReference type="EMBL" id="CP000828">
    <property type="protein sequence ID" value="ABW27023.1"/>
    <property type="molecule type" value="Genomic_DNA"/>
</dbReference>
<organism evidence="1 2">
    <name type="scientific">Acaryochloris marina (strain MBIC 11017)</name>
    <dbReference type="NCBI Taxonomy" id="329726"/>
    <lineage>
        <taxon>Bacteria</taxon>
        <taxon>Bacillati</taxon>
        <taxon>Cyanobacteriota</taxon>
        <taxon>Cyanophyceae</taxon>
        <taxon>Acaryochloridales</taxon>
        <taxon>Acaryochloridaceae</taxon>
        <taxon>Acaryochloris</taxon>
    </lineage>
</organism>
<accession>B0CFK4</accession>
<keyword evidence="2" id="KW-1185">Reference proteome</keyword>
<evidence type="ECO:0000313" key="2">
    <source>
        <dbReference type="Proteomes" id="UP000000268"/>
    </source>
</evidence>
<dbReference type="STRING" id="329726.AM1_2008"/>
<evidence type="ECO:0000313" key="1">
    <source>
        <dbReference type="EMBL" id="ABW27023.1"/>
    </source>
</evidence>